<dbReference type="Pfam" id="PF01613">
    <property type="entry name" value="Flavin_Reduct"/>
    <property type="match status" value="1"/>
</dbReference>
<evidence type="ECO:0000259" key="1">
    <source>
        <dbReference type="Pfam" id="PF01613"/>
    </source>
</evidence>
<gene>
    <name evidence="2" type="ORF">HW542_07335</name>
</gene>
<dbReference type="Proteomes" id="UP001516351">
    <property type="component" value="Unassembled WGS sequence"/>
</dbReference>
<proteinExistence type="predicted"/>
<reference evidence="2 3" key="1">
    <citation type="submission" date="2020-06" db="EMBL/GenBank/DDBJ databases">
        <title>Synonyms of Asaia species.</title>
        <authorList>
            <person name="Sombolestani A."/>
        </authorList>
    </citation>
    <scope>NUCLEOTIDE SEQUENCE [LARGE SCALE GENOMIC DNA]</scope>
    <source>
        <strain evidence="2 3">LMG 27047</strain>
    </source>
</reference>
<dbReference type="InterPro" id="IPR012349">
    <property type="entry name" value="Split_barrel_FMN-bd"/>
</dbReference>
<evidence type="ECO:0000313" key="2">
    <source>
        <dbReference type="EMBL" id="NVN46623.1"/>
    </source>
</evidence>
<evidence type="ECO:0000313" key="3">
    <source>
        <dbReference type="Proteomes" id="UP001516351"/>
    </source>
</evidence>
<keyword evidence="3" id="KW-1185">Reference proteome</keyword>
<dbReference type="SUPFAM" id="SSF50475">
    <property type="entry name" value="FMN-binding split barrel"/>
    <property type="match status" value="1"/>
</dbReference>
<comment type="caution">
    <text evidence="2">The sequence shown here is derived from an EMBL/GenBank/DDBJ whole genome shotgun (WGS) entry which is preliminary data.</text>
</comment>
<name>A0ABX2P4P3_9PROT</name>
<dbReference type="Gene3D" id="2.30.110.10">
    <property type="entry name" value="Electron Transport, Fmn-binding Protein, Chain A"/>
    <property type="match status" value="1"/>
</dbReference>
<dbReference type="InterPro" id="IPR002563">
    <property type="entry name" value="Flavin_Rdtase-like_dom"/>
</dbReference>
<feature type="domain" description="Flavin reductase like" evidence="1">
    <location>
        <begin position="47"/>
        <end position="121"/>
    </location>
</feature>
<protein>
    <submittedName>
        <fullName evidence="2">Flavin reductase</fullName>
    </submittedName>
</protein>
<accession>A0ABX2P4P3</accession>
<dbReference type="EMBL" id="JABXXV010000003">
    <property type="protein sequence ID" value="NVN46623.1"/>
    <property type="molecule type" value="Genomic_DNA"/>
</dbReference>
<organism evidence="2 3">
    <name type="scientific">Asaia spathodeae</name>
    <dbReference type="NCBI Taxonomy" id="657016"/>
    <lineage>
        <taxon>Bacteria</taxon>
        <taxon>Pseudomonadati</taxon>
        <taxon>Pseudomonadota</taxon>
        <taxon>Alphaproteobacteria</taxon>
        <taxon>Acetobacterales</taxon>
        <taxon>Acetobacteraceae</taxon>
        <taxon>Asaia</taxon>
    </lineage>
</organism>
<dbReference type="RefSeq" id="WP_267312503.1">
    <property type="nucleotide sequence ID" value="NZ_JABXXV010000003.1"/>
</dbReference>
<sequence>MFVCTEISADVFQAALHEPKAYRENRPYTDSLITDIVHPRTLRDCCGRFAIWVTIVTTPNASNDQGMTISAFMQVYLAPQLVAVWVGRQSVFLERARGAGPFFVSISPKGMNAHALHFVCRFDENFTEFSAEHGGLPALCVTPEPFSSPISGSRQRQGAISCSLGACIPYGMAW</sequence>